<dbReference type="InterPro" id="IPR053147">
    <property type="entry name" value="Hsp_HslJ-like"/>
</dbReference>
<dbReference type="Pfam" id="PF03724">
    <property type="entry name" value="META"/>
    <property type="match status" value="1"/>
</dbReference>
<name>A0ABQ3BKQ5_9FLAO</name>
<dbReference type="Proteomes" id="UP000615593">
    <property type="component" value="Unassembled WGS sequence"/>
</dbReference>
<gene>
    <name evidence="2" type="ORF">GCM10008088_02010</name>
</gene>
<evidence type="ECO:0000259" key="1">
    <source>
        <dbReference type="Pfam" id="PF03724"/>
    </source>
</evidence>
<organism evidence="2 3">
    <name type="scientific">Mesonia mobilis</name>
    <dbReference type="NCBI Taxonomy" id="369791"/>
    <lineage>
        <taxon>Bacteria</taxon>
        <taxon>Pseudomonadati</taxon>
        <taxon>Bacteroidota</taxon>
        <taxon>Flavobacteriia</taxon>
        <taxon>Flavobacteriales</taxon>
        <taxon>Flavobacteriaceae</taxon>
        <taxon>Mesonia</taxon>
    </lineage>
</organism>
<comment type="caution">
    <text evidence="2">The sequence shown here is derived from an EMBL/GenBank/DDBJ whole genome shotgun (WGS) entry which is preliminary data.</text>
</comment>
<dbReference type="PANTHER" id="PTHR35535:SF1">
    <property type="entry name" value="HEAT SHOCK PROTEIN HSLJ"/>
    <property type="match status" value="1"/>
</dbReference>
<reference evidence="3" key="1">
    <citation type="journal article" date="2019" name="Int. J. Syst. Evol. Microbiol.">
        <title>The Global Catalogue of Microorganisms (GCM) 10K type strain sequencing project: providing services to taxonomists for standard genome sequencing and annotation.</title>
        <authorList>
            <consortium name="The Broad Institute Genomics Platform"/>
            <consortium name="The Broad Institute Genome Sequencing Center for Infectious Disease"/>
            <person name="Wu L."/>
            <person name="Ma J."/>
        </authorList>
    </citation>
    <scope>NUCLEOTIDE SEQUENCE [LARGE SCALE GENOMIC DNA]</scope>
    <source>
        <strain evidence="3">KCTC 12708</strain>
    </source>
</reference>
<dbReference type="Gene3D" id="2.40.128.270">
    <property type="match status" value="1"/>
</dbReference>
<dbReference type="EMBL" id="BMWY01000001">
    <property type="protein sequence ID" value="GGZ44571.1"/>
    <property type="molecule type" value="Genomic_DNA"/>
</dbReference>
<evidence type="ECO:0000313" key="3">
    <source>
        <dbReference type="Proteomes" id="UP000615593"/>
    </source>
</evidence>
<proteinExistence type="predicted"/>
<dbReference type="PANTHER" id="PTHR35535">
    <property type="entry name" value="HEAT SHOCK PROTEIN HSLJ"/>
    <property type="match status" value="1"/>
</dbReference>
<dbReference type="InterPro" id="IPR005184">
    <property type="entry name" value="DUF306_Meta_HslJ"/>
</dbReference>
<feature type="domain" description="DUF306" evidence="1">
    <location>
        <begin position="13"/>
        <end position="118"/>
    </location>
</feature>
<sequence>MIGCKDVENNSTKALESAEYSVEKVGEMSVKDFQLTMNIDLEEKIVNGFAGCNSYSGGLNNPEAQQLKVMKVVSTRKMCQEAMQAENGFLEALRQTTAYQFSEEKLQFTNENGKVLIEAKKK</sequence>
<protein>
    <recommendedName>
        <fullName evidence="1">DUF306 domain-containing protein</fullName>
    </recommendedName>
</protein>
<keyword evidence="3" id="KW-1185">Reference proteome</keyword>
<accession>A0ABQ3BKQ5</accession>
<dbReference type="InterPro" id="IPR038670">
    <property type="entry name" value="HslJ-like_sf"/>
</dbReference>
<evidence type="ECO:0000313" key="2">
    <source>
        <dbReference type="EMBL" id="GGZ44571.1"/>
    </source>
</evidence>